<organism evidence="3 4">
    <name type="scientific">Denitromonas halophila</name>
    <dbReference type="NCBI Taxonomy" id="1629404"/>
    <lineage>
        <taxon>Bacteria</taxon>
        <taxon>Pseudomonadati</taxon>
        <taxon>Pseudomonadota</taxon>
        <taxon>Betaproteobacteria</taxon>
        <taxon>Rhodocyclales</taxon>
        <taxon>Zoogloeaceae</taxon>
        <taxon>Denitromonas</taxon>
    </lineage>
</organism>
<feature type="transmembrane region" description="Helical" evidence="2">
    <location>
        <begin position="242"/>
        <end position="265"/>
    </location>
</feature>
<evidence type="ECO:0000313" key="4">
    <source>
        <dbReference type="Proteomes" id="UP000318349"/>
    </source>
</evidence>
<evidence type="ECO:0000313" key="3">
    <source>
        <dbReference type="EMBL" id="TVO72280.1"/>
    </source>
</evidence>
<feature type="transmembrane region" description="Helical" evidence="2">
    <location>
        <begin position="206"/>
        <end position="230"/>
    </location>
</feature>
<protein>
    <submittedName>
        <fullName evidence="3">Uncharacterized protein</fullName>
    </submittedName>
</protein>
<dbReference type="EMBL" id="VMNI01000021">
    <property type="protein sequence ID" value="TVO72280.1"/>
    <property type="molecule type" value="Genomic_DNA"/>
</dbReference>
<evidence type="ECO:0000256" key="1">
    <source>
        <dbReference type="SAM" id="MobiDB-lite"/>
    </source>
</evidence>
<dbReference type="Proteomes" id="UP000318349">
    <property type="component" value="Unassembled WGS sequence"/>
</dbReference>
<reference evidence="3 4" key="1">
    <citation type="submission" date="2019-07" db="EMBL/GenBank/DDBJ databases">
        <title>The pathways for chlorine oxyanion respiration interact through the shared metabolite chlorate.</title>
        <authorList>
            <person name="Barnum T.P."/>
            <person name="Cheng Y."/>
            <person name="Hill K.A."/>
            <person name="Lucas L.N."/>
            <person name="Carlson H.K."/>
            <person name="Coates J.D."/>
        </authorList>
    </citation>
    <scope>NUCLEOTIDE SEQUENCE [LARGE SCALE GENOMIC DNA]</scope>
    <source>
        <strain evidence="3 4">SFB-1</strain>
    </source>
</reference>
<comment type="caution">
    <text evidence="3">The sequence shown here is derived from an EMBL/GenBank/DDBJ whole genome shotgun (WGS) entry which is preliminary data.</text>
</comment>
<keyword evidence="2" id="KW-1133">Transmembrane helix</keyword>
<dbReference type="AlphaFoldDB" id="A0A557S4E0"/>
<feature type="region of interest" description="Disordered" evidence="1">
    <location>
        <begin position="1"/>
        <end position="21"/>
    </location>
</feature>
<keyword evidence="2" id="KW-0472">Membrane</keyword>
<evidence type="ECO:0000256" key="2">
    <source>
        <dbReference type="SAM" id="Phobius"/>
    </source>
</evidence>
<keyword evidence="2" id="KW-0812">Transmembrane</keyword>
<sequence>MGGSAVHFSDPLAQKQGENGVKTGFDVSQPFELLEEIVAGWKESDRLDVLLLRAICVLSMSHPDQIDDGFPSHDIVEEVGRLRGRPWSSGDDKNQMSDDVRRYWNKLLATWEAKEEGIIQRLADAGASWVPRLGKTEGGGAGRPSRYRVEWSSRDAVLPAATALVESAASGSGGVQVRYISEDIEEAGVLARMFARGYHLKGWRRWVYMGLLGGPMLLCWLATIDVLYWMATAATIGGKTPLTAVLSMVVAFLATWSVVGSLLLLGKHNIVIAPWWMQSDDDDRLLERRYPPRYSQKMIKAVRYTTQCPLCGGRVSAKSGGFEFWGRLVGRCEHAPDEHVYSFDHVTRNGRYLR</sequence>
<proteinExistence type="predicted"/>
<name>A0A557S4E0_9RHOO</name>
<accession>A0A557S4E0</accession>
<gene>
    <name evidence="3" type="ORF">FHP89_18540</name>
</gene>